<evidence type="ECO:0000313" key="8">
    <source>
        <dbReference type="Proteomes" id="UP001159427"/>
    </source>
</evidence>
<comment type="caution">
    <text evidence="7">The sequence shown here is derived from an EMBL/GenBank/DDBJ whole genome shotgun (WGS) entry which is preliminary data.</text>
</comment>
<dbReference type="Proteomes" id="UP001159427">
    <property type="component" value="Unassembled WGS sequence"/>
</dbReference>
<organism evidence="7 8">
    <name type="scientific">Porites evermanni</name>
    <dbReference type="NCBI Taxonomy" id="104178"/>
    <lineage>
        <taxon>Eukaryota</taxon>
        <taxon>Metazoa</taxon>
        <taxon>Cnidaria</taxon>
        <taxon>Anthozoa</taxon>
        <taxon>Hexacorallia</taxon>
        <taxon>Scleractinia</taxon>
        <taxon>Fungiina</taxon>
        <taxon>Poritidae</taxon>
        <taxon>Porites</taxon>
    </lineage>
</organism>
<name>A0ABN8M7E1_9CNID</name>
<evidence type="ECO:0000256" key="6">
    <source>
        <dbReference type="RuleBase" id="RU362006"/>
    </source>
</evidence>
<keyword evidence="4 6" id="KW-1133">Transmembrane helix</keyword>
<comment type="similarity">
    <text evidence="2 6">Belongs to the DP1 family.</text>
</comment>
<evidence type="ECO:0000256" key="3">
    <source>
        <dbReference type="ARBA" id="ARBA00022692"/>
    </source>
</evidence>
<dbReference type="Pfam" id="PF03134">
    <property type="entry name" value="TB2_DP1_HVA22"/>
    <property type="match status" value="1"/>
</dbReference>
<evidence type="ECO:0000256" key="1">
    <source>
        <dbReference type="ARBA" id="ARBA00004141"/>
    </source>
</evidence>
<accession>A0ABN8M7E1</accession>
<feature type="transmembrane region" description="Helical" evidence="6">
    <location>
        <begin position="104"/>
        <end position="121"/>
    </location>
</feature>
<dbReference type="PANTHER" id="PTHR12300">
    <property type="entry name" value="HVA22-LIKE PROTEINS"/>
    <property type="match status" value="1"/>
</dbReference>
<dbReference type="PANTHER" id="PTHR12300:SF161">
    <property type="entry name" value="RECEPTOR EXPRESSION-ENHANCING PROTEIN"/>
    <property type="match status" value="1"/>
</dbReference>
<keyword evidence="3 6" id="KW-0812">Transmembrane</keyword>
<sequence>MMDRSRSLAICTNLVAKVRKSVSIQAINDLLDQRNIFTDLLNKLEAATNVRRNTLFLCGLCFILFYLAVGYAANLLCYFLGFVFPTYASVKAIESGNVNDDTKWLTYWVVFSTVNFMEIFLEWIPLYYLLKFFLLVWCMFPGPWSGTTVIYNVVICPFVMRHRDKFDTAISEVAKHVRKAAEKAAEDYEPIASVDLFCEVTKIGGGVLAITEMENNNDDVDPSKKDD</sequence>
<dbReference type="EMBL" id="CALNXI010000302">
    <property type="protein sequence ID" value="CAH3024401.1"/>
    <property type="molecule type" value="Genomic_DNA"/>
</dbReference>
<keyword evidence="5 6" id="KW-0472">Membrane</keyword>
<evidence type="ECO:0000256" key="4">
    <source>
        <dbReference type="ARBA" id="ARBA00022989"/>
    </source>
</evidence>
<protein>
    <recommendedName>
        <fullName evidence="6">Receptor expression-enhancing protein</fullName>
    </recommendedName>
</protein>
<feature type="transmembrane region" description="Helical" evidence="6">
    <location>
        <begin position="55"/>
        <end position="84"/>
    </location>
</feature>
<keyword evidence="8" id="KW-1185">Reference proteome</keyword>
<evidence type="ECO:0000256" key="2">
    <source>
        <dbReference type="ARBA" id="ARBA00008573"/>
    </source>
</evidence>
<evidence type="ECO:0000313" key="7">
    <source>
        <dbReference type="EMBL" id="CAH3024401.1"/>
    </source>
</evidence>
<gene>
    <name evidence="7" type="ORF">PEVE_00022782</name>
</gene>
<dbReference type="InterPro" id="IPR004345">
    <property type="entry name" value="TB2_DP1_HVA22"/>
</dbReference>
<feature type="transmembrane region" description="Helical" evidence="6">
    <location>
        <begin position="133"/>
        <end position="154"/>
    </location>
</feature>
<proteinExistence type="inferred from homology"/>
<evidence type="ECO:0000256" key="5">
    <source>
        <dbReference type="ARBA" id="ARBA00023136"/>
    </source>
</evidence>
<reference evidence="7 8" key="1">
    <citation type="submission" date="2022-05" db="EMBL/GenBank/DDBJ databases">
        <authorList>
            <consortium name="Genoscope - CEA"/>
            <person name="William W."/>
        </authorList>
    </citation>
    <scope>NUCLEOTIDE SEQUENCE [LARGE SCALE GENOMIC DNA]</scope>
</reference>
<comment type="subcellular location">
    <subcellularLocation>
        <location evidence="1 6">Membrane</location>
        <topology evidence="1 6">Multi-pass membrane protein</topology>
    </subcellularLocation>
</comment>